<protein>
    <submittedName>
        <fullName evidence="2">Uncharacterized protein</fullName>
    </submittedName>
</protein>
<evidence type="ECO:0000313" key="2">
    <source>
        <dbReference type="EMBL" id="HIX35582.1"/>
    </source>
</evidence>
<feature type="region of interest" description="Disordered" evidence="1">
    <location>
        <begin position="1"/>
        <end position="27"/>
    </location>
</feature>
<sequence length="213" mass="24537">MPKQGQYAQSKRQSHVKSVRQRGKRQPGRMIADQQFSDFVLARFALTSKKDLSAMTAESDQRFLQELVPRLQKTDGYMAKAVAETLQYCLGRVPWQFFQLLSDSWNTIMHFCQREIPAVPLARRILLKQPVDQEKLDQLIAELLGKQAAAITLVNTQNKNLQQLMAQKLQQQILTDKQINWTIVRQLLQPFNKSLSTAKDAGTQSWIDRLNKL</sequence>
<proteinExistence type="predicted"/>
<accession>A0A9D1VHM0</accession>
<evidence type="ECO:0000256" key="1">
    <source>
        <dbReference type="SAM" id="MobiDB-lite"/>
    </source>
</evidence>
<name>A0A9D1VHM0_9LACO</name>
<feature type="compositionally biased region" description="Polar residues" evidence="1">
    <location>
        <begin position="1"/>
        <end position="11"/>
    </location>
</feature>
<dbReference type="AlphaFoldDB" id="A0A9D1VHM0"/>
<comment type="caution">
    <text evidence="2">The sequence shown here is derived from an EMBL/GenBank/DDBJ whole genome shotgun (WGS) entry which is preliminary data.</text>
</comment>
<feature type="compositionally biased region" description="Basic residues" evidence="1">
    <location>
        <begin position="12"/>
        <end position="27"/>
    </location>
</feature>
<reference evidence="2" key="2">
    <citation type="submission" date="2021-04" db="EMBL/GenBank/DDBJ databases">
        <authorList>
            <person name="Gilroy R."/>
        </authorList>
    </citation>
    <scope>NUCLEOTIDE SEQUENCE</scope>
    <source>
        <strain evidence="2">ChiSxjej3B15-572</strain>
    </source>
</reference>
<dbReference type="Proteomes" id="UP000824231">
    <property type="component" value="Unassembled WGS sequence"/>
</dbReference>
<dbReference type="EMBL" id="DXFH01000013">
    <property type="protein sequence ID" value="HIX35582.1"/>
    <property type="molecule type" value="Genomic_DNA"/>
</dbReference>
<gene>
    <name evidence="2" type="ORF">H9856_04175</name>
</gene>
<organism evidence="2 3">
    <name type="scientific">Candidatus Limosilactobacillus merdigallinarum</name>
    <dbReference type="NCBI Taxonomy" id="2838652"/>
    <lineage>
        <taxon>Bacteria</taxon>
        <taxon>Bacillati</taxon>
        <taxon>Bacillota</taxon>
        <taxon>Bacilli</taxon>
        <taxon>Lactobacillales</taxon>
        <taxon>Lactobacillaceae</taxon>
        <taxon>Limosilactobacillus</taxon>
    </lineage>
</organism>
<reference evidence="2" key="1">
    <citation type="journal article" date="2021" name="PeerJ">
        <title>Extensive microbial diversity within the chicken gut microbiome revealed by metagenomics and culture.</title>
        <authorList>
            <person name="Gilroy R."/>
            <person name="Ravi A."/>
            <person name="Getino M."/>
            <person name="Pursley I."/>
            <person name="Horton D.L."/>
            <person name="Alikhan N.F."/>
            <person name="Baker D."/>
            <person name="Gharbi K."/>
            <person name="Hall N."/>
            <person name="Watson M."/>
            <person name="Adriaenssens E.M."/>
            <person name="Foster-Nyarko E."/>
            <person name="Jarju S."/>
            <person name="Secka A."/>
            <person name="Antonio M."/>
            <person name="Oren A."/>
            <person name="Chaudhuri R.R."/>
            <person name="La Ragione R."/>
            <person name="Hildebrand F."/>
            <person name="Pallen M.J."/>
        </authorList>
    </citation>
    <scope>NUCLEOTIDE SEQUENCE</scope>
    <source>
        <strain evidence="2">ChiSxjej3B15-572</strain>
    </source>
</reference>
<evidence type="ECO:0000313" key="3">
    <source>
        <dbReference type="Proteomes" id="UP000824231"/>
    </source>
</evidence>